<accession>A0A1H7TFV6</accession>
<name>A0A1H7TFV6_9BURK</name>
<dbReference type="OrthoDB" id="9027482at2"/>
<gene>
    <name evidence="1" type="ORF">SAMN05192542_11532</name>
</gene>
<evidence type="ECO:0000313" key="2">
    <source>
        <dbReference type="Proteomes" id="UP000199120"/>
    </source>
</evidence>
<dbReference type="RefSeq" id="WP_090542944.1">
    <property type="nucleotide sequence ID" value="NZ_FNSR01000001.1"/>
</dbReference>
<dbReference type="Proteomes" id="UP000199120">
    <property type="component" value="Unassembled WGS sequence"/>
</dbReference>
<proteinExistence type="predicted"/>
<protein>
    <submittedName>
        <fullName evidence="1">Uncharacterized protein</fullName>
    </submittedName>
</protein>
<organism evidence="1 2">
    <name type="scientific">Paraburkholderia caballeronis</name>
    <dbReference type="NCBI Taxonomy" id="416943"/>
    <lineage>
        <taxon>Bacteria</taxon>
        <taxon>Pseudomonadati</taxon>
        <taxon>Pseudomonadota</taxon>
        <taxon>Betaproteobacteria</taxon>
        <taxon>Burkholderiales</taxon>
        <taxon>Burkholderiaceae</taxon>
        <taxon>Paraburkholderia</taxon>
    </lineage>
</organism>
<keyword evidence="2" id="KW-1185">Reference proteome</keyword>
<dbReference type="AlphaFoldDB" id="A0A1H7TFV6"/>
<dbReference type="EMBL" id="FOAJ01000015">
    <property type="protein sequence ID" value="SEL83558.1"/>
    <property type="molecule type" value="Genomic_DNA"/>
</dbReference>
<reference evidence="2" key="1">
    <citation type="submission" date="2016-10" db="EMBL/GenBank/DDBJ databases">
        <authorList>
            <person name="Varghese N."/>
            <person name="Submissions S."/>
        </authorList>
    </citation>
    <scope>NUCLEOTIDE SEQUENCE [LARGE SCALE GENOMIC DNA]</scope>
    <source>
        <strain evidence="2">LMG 26416</strain>
    </source>
</reference>
<evidence type="ECO:0000313" key="1">
    <source>
        <dbReference type="EMBL" id="SEL83558.1"/>
    </source>
</evidence>
<dbReference type="STRING" id="416943.SAMN05445871_1105"/>
<sequence length="131" mass="14469">MKTRHNYHDAELVGCAYSRADAALLLSFTCADGSTPKMMFSNVTAVRVNDFNQQNVVSRLLISPSHTFTPDEIRTYVSWANSQHDYRASMTDEKAQLIAATVAEKQSILFVLEPSVGAEVVALCQGLQEID</sequence>